<dbReference type="Proteomes" id="UP000198683">
    <property type="component" value="Unassembled WGS sequence"/>
</dbReference>
<reference evidence="1 2" key="1">
    <citation type="submission" date="2016-10" db="EMBL/GenBank/DDBJ databases">
        <authorList>
            <person name="de Groot N.N."/>
        </authorList>
    </citation>
    <scope>NUCLEOTIDE SEQUENCE [LARGE SCALE GENOMIC DNA]</scope>
    <source>
        <strain evidence="1 2">CGMCC 4.5681</strain>
    </source>
</reference>
<dbReference type="STRING" id="683260.SAMN05421874_107273"/>
<dbReference type="Gene3D" id="3.10.450.50">
    <property type="match status" value="1"/>
</dbReference>
<name>A0A1G9BSN8_9ACTN</name>
<sequence length="118" mass="13463">MTQVRISDAIREVAFEPTRELDEVLDTYYAPDYVHCSDGRTLDRAGFADMVAGIRSRVVEGSLTVLDEVHDGSSYAERHRYTMKLTDGSVVDREIYFFARLSEDGRFQRVDETGFDVV</sequence>
<dbReference type="InterPro" id="IPR032710">
    <property type="entry name" value="NTF2-like_dom_sf"/>
</dbReference>
<dbReference type="SUPFAM" id="SSF54427">
    <property type="entry name" value="NTF2-like"/>
    <property type="match status" value="1"/>
</dbReference>
<evidence type="ECO:0000313" key="2">
    <source>
        <dbReference type="Proteomes" id="UP000198683"/>
    </source>
</evidence>
<organism evidence="1 2">
    <name type="scientific">Nonomuraea maritima</name>
    <dbReference type="NCBI Taxonomy" id="683260"/>
    <lineage>
        <taxon>Bacteria</taxon>
        <taxon>Bacillati</taxon>
        <taxon>Actinomycetota</taxon>
        <taxon>Actinomycetes</taxon>
        <taxon>Streptosporangiales</taxon>
        <taxon>Streptosporangiaceae</taxon>
        <taxon>Nonomuraea</taxon>
    </lineage>
</organism>
<accession>A0A1G9BSN8</accession>
<dbReference type="OrthoDB" id="1256785at2"/>
<keyword evidence="2" id="KW-1185">Reference proteome</keyword>
<dbReference type="RefSeq" id="WP_090764627.1">
    <property type="nucleotide sequence ID" value="NZ_FNFB01000007.1"/>
</dbReference>
<protein>
    <recommendedName>
        <fullName evidence="3">SnoaL-like domain-containing protein</fullName>
    </recommendedName>
</protein>
<dbReference type="EMBL" id="FNFB01000007">
    <property type="protein sequence ID" value="SDK42340.1"/>
    <property type="molecule type" value="Genomic_DNA"/>
</dbReference>
<evidence type="ECO:0008006" key="3">
    <source>
        <dbReference type="Google" id="ProtNLM"/>
    </source>
</evidence>
<gene>
    <name evidence="1" type="ORF">SAMN05421874_107273</name>
</gene>
<dbReference type="AlphaFoldDB" id="A0A1G9BSN8"/>
<evidence type="ECO:0000313" key="1">
    <source>
        <dbReference type="EMBL" id="SDK42340.1"/>
    </source>
</evidence>
<proteinExistence type="predicted"/>